<reference evidence="2 3" key="1">
    <citation type="submission" date="2019-03" db="EMBL/GenBank/DDBJ databases">
        <title>Metabolic potential of uncultured bacteria and archaea associated with petroleum seepage in deep-sea sediments.</title>
        <authorList>
            <person name="Dong X."/>
            <person name="Hubert C."/>
        </authorList>
    </citation>
    <scope>NUCLEOTIDE SEQUENCE [LARGE SCALE GENOMIC DNA]</scope>
    <source>
        <strain evidence="2">E44_bin18</strain>
    </source>
</reference>
<dbReference type="Proteomes" id="UP000315525">
    <property type="component" value="Unassembled WGS sequence"/>
</dbReference>
<name>A0A523UZ25_UNCT6</name>
<feature type="domain" description="Methyltransferase type 11" evidence="1">
    <location>
        <begin position="66"/>
        <end position="163"/>
    </location>
</feature>
<keyword evidence="2" id="KW-0489">Methyltransferase</keyword>
<dbReference type="InterPro" id="IPR013216">
    <property type="entry name" value="Methyltransf_11"/>
</dbReference>
<keyword evidence="2" id="KW-0808">Transferase</keyword>
<dbReference type="CDD" id="cd02440">
    <property type="entry name" value="AdoMet_MTases"/>
    <property type="match status" value="1"/>
</dbReference>
<dbReference type="PANTHER" id="PTHR43591:SF24">
    <property type="entry name" value="2-METHOXY-6-POLYPRENYL-1,4-BENZOQUINOL METHYLASE, MITOCHONDRIAL"/>
    <property type="match status" value="1"/>
</dbReference>
<dbReference type="Pfam" id="PF08241">
    <property type="entry name" value="Methyltransf_11"/>
    <property type="match status" value="1"/>
</dbReference>
<sequence>MTGLAGCCFPGSLGMRGMNILPRVEAISGPAALAYACLISRSPFSVRLCREFAGEVLSIVSSGSVLDVGTGPGYLALEIAKRSAGLHVTGVDLSHSMVKVALKNARDNGLSERVSFRVGNVAKLPFEEASFDFVVSSFSLHHWSKPMESFKEIYRVLKPDCRALIYDLGRDITRADRRLSQKKYGRIMEFAMSKLVRIHSSVPSDAVQGILATSVVPFSESTMENDGVILRIMLVR</sequence>
<evidence type="ECO:0000313" key="3">
    <source>
        <dbReference type="Proteomes" id="UP000315525"/>
    </source>
</evidence>
<proteinExistence type="predicted"/>
<gene>
    <name evidence="2" type="ORF">E3J62_00655</name>
</gene>
<accession>A0A523UZ25</accession>
<dbReference type="GO" id="GO:0008757">
    <property type="term" value="F:S-adenosylmethionine-dependent methyltransferase activity"/>
    <property type="evidence" value="ECO:0007669"/>
    <property type="project" value="InterPro"/>
</dbReference>
<dbReference type="AlphaFoldDB" id="A0A523UZ25"/>
<evidence type="ECO:0000313" key="2">
    <source>
        <dbReference type="EMBL" id="TET47740.1"/>
    </source>
</evidence>
<protein>
    <submittedName>
        <fullName evidence="2">Class I SAM-dependent methyltransferase</fullName>
    </submittedName>
</protein>
<evidence type="ECO:0000259" key="1">
    <source>
        <dbReference type="Pfam" id="PF08241"/>
    </source>
</evidence>
<organism evidence="2 3">
    <name type="scientific">candidate division TA06 bacterium</name>
    <dbReference type="NCBI Taxonomy" id="2250710"/>
    <lineage>
        <taxon>Bacteria</taxon>
        <taxon>Bacteria division TA06</taxon>
    </lineage>
</organism>
<dbReference type="InterPro" id="IPR029063">
    <property type="entry name" value="SAM-dependent_MTases_sf"/>
</dbReference>
<dbReference type="PANTHER" id="PTHR43591">
    <property type="entry name" value="METHYLTRANSFERASE"/>
    <property type="match status" value="1"/>
</dbReference>
<dbReference type="GO" id="GO:0032259">
    <property type="term" value="P:methylation"/>
    <property type="evidence" value="ECO:0007669"/>
    <property type="project" value="UniProtKB-KW"/>
</dbReference>
<dbReference type="Gene3D" id="3.40.50.150">
    <property type="entry name" value="Vaccinia Virus protein VP39"/>
    <property type="match status" value="1"/>
</dbReference>
<comment type="caution">
    <text evidence="2">The sequence shown here is derived from an EMBL/GenBank/DDBJ whole genome shotgun (WGS) entry which is preliminary data.</text>
</comment>
<dbReference type="EMBL" id="SOJN01000010">
    <property type="protein sequence ID" value="TET47740.1"/>
    <property type="molecule type" value="Genomic_DNA"/>
</dbReference>
<dbReference type="SUPFAM" id="SSF53335">
    <property type="entry name" value="S-adenosyl-L-methionine-dependent methyltransferases"/>
    <property type="match status" value="1"/>
</dbReference>